<dbReference type="EMBL" id="JXTC01000009">
    <property type="protein sequence ID" value="POO01196.1"/>
    <property type="molecule type" value="Genomic_DNA"/>
</dbReference>
<evidence type="ECO:0000313" key="3">
    <source>
        <dbReference type="Proteomes" id="UP000237000"/>
    </source>
</evidence>
<evidence type="ECO:0000313" key="2">
    <source>
        <dbReference type="EMBL" id="POO01196.1"/>
    </source>
</evidence>
<comment type="caution">
    <text evidence="2">The sequence shown here is derived from an EMBL/GenBank/DDBJ whole genome shotgun (WGS) entry which is preliminary data.</text>
</comment>
<dbReference type="AlphaFoldDB" id="A0A2P5FTT1"/>
<gene>
    <name evidence="2" type="ORF">TorRG33x02_029500</name>
</gene>
<name>A0A2P5FTT1_TREOI</name>
<feature type="region of interest" description="Disordered" evidence="1">
    <location>
        <begin position="1"/>
        <end position="24"/>
    </location>
</feature>
<dbReference type="InParanoid" id="A0A2P5FTT1"/>
<reference evidence="3" key="1">
    <citation type="submission" date="2016-06" db="EMBL/GenBank/DDBJ databases">
        <title>Parallel loss of symbiosis genes in relatives of nitrogen-fixing non-legume Parasponia.</title>
        <authorList>
            <person name="Van Velzen R."/>
            <person name="Holmer R."/>
            <person name="Bu F."/>
            <person name="Rutten L."/>
            <person name="Van Zeijl A."/>
            <person name="Liu W."/>
            <person name="Santuari L."/>
            <person name="Cao Q."/>
            <person name="Sharma T."/>
            <person name="Shen D."/>
            <person name="Roswanjaya Y."/>
            <person name="Wardhani T."/>
            <person name="Kalhor M.S."/>
            <person name="Jansen J."/>
            <person name="Van den Hoogen J."/>
            <person name="Gungor B."/>
            <person name="Hartog M."/>
            <person name="Hontelez J."/>
            <person name="Verver J."/>
            <person name="Yang W.-C."/>
            <person name="Schijlen E."/>
            <person name="Repin R."/>
            <person name="Schilthuizen M."/>
            <person name="Schranz E."/>
            <person name="Heidstra R."/>
            <person name="Miyata K."/>
            <person name="Fedorova E."/>
            <person name="Kohlen W."/>
            <person name="Bisseling T."/>
            <person name="Smit S."/>
            <person name="Geurts R."/>
        </authorList>
    </citation>
    <scope>NUCLEOTIDE SEQUENCE [LARGE SCALE GENOMIC DNA]</scope>
    <source>
        <strain evidence="3">cv. RG33-2</strain>
    </source>
</reference>
<keyword evidence="3" id="KW-1185">Reference proteome</keyword>
<evidence type="ECO:0000256" key="1">
    <source>
        <dbReference type="SAM" id="MobiDB-lite"/>
    </source>
</evidence>
<protein>
    <submittedName>
        <fullName evidence="2">Uncharacterized protein</fullName>
    </submittedName>
</protein>
<proteinExistence type="predicted"/>
<dbReference type="Proteomes" id="UP000237000">
    <property type="component" value="Unassembled WGS sequence"/>
</dbReference>
<sequence>MDKSALMSKPSHVRSLSYKRYRPH</sequence>
<accession>A0A2P5FTT1</accession>
<organism evidence="2 3">
    <name type="scientific">Trema orientale</name>
    <name type="common">Charcoal tree</name>
    <name type="synonym">Celtis orientalis</name>
    <dbReference type="NCBI Taxonomy" id="63057"/>
    <lineage>
        <taxon>Eukaryota</taxon>
        <taxon>Viridiplantae</taxon>
        <taxon>Streptophyta</taxon>
        <taxon>Embryophyta</taxon>
        <taxon>Tracheophyta</taxon>
        <taxon>Spermatophyta</taxon>
        <taxon>Magnoliopsida</taxon>
        <taxon>eudicotyledons</taxon>
        <taxon>Gunneridae</taxon>
        <taxon>Pentapetalae</taxon>
        <taxon>rosids</taxon>
        <taxon>fabids</taxon>
        <taxon>Rosales</taxon>
        <taxon>Cannabaceae</taxon>
        <taxon>Trema</taxon>
    </lineage>
</organism>